<dbReference type="InterPro" id="IPR009072">
    <property type="entry name" value="Histone-fold"/>
</dbReference>
<dbReference type="InterPro" id="IPR018465">
    <property type="entry name" value="Scm3/HJURP"/>
</dbReference>
<feature type="compositionally biased region" description="Polar residues" evidence="1">
    <location>
        <begin position="531"/>
        <end position="541"/>
    </location>
</feature>
<feature type="compositionally biased region" description="Polar residues" evidence="1">
    <location>
        <begin position="297"/>
        <end position="311"/>
    </location>
</feature>
<feature type="compositionally biased region" description="Polar residues" evidence="1">
    <location>
        <begin position="457"/>
        <end position="487"/>
    </location>
</feature>
<dbReference type="Pfam" id="PF10384">
    <property type="entry name" value="Scm3"/>
    <property type="match status" value="1"/>
</dbReference>
<feature type="compositionally biased region" description="Acidic residues" evidence="1">
    <location>
        <begin position="129"/>
        <end position="139"/>
    </location>
</feature>
<feature type="compositionally biased region" description="Polar residues" evidence="1">
    <location>
        <begin position="620"/>
        <end position="631"/>
    </location>
</feature>
<proteinExistence type="predicted"/>
<feature type="compositionally biased region" description="Low complexity" evidence="1">
    <location>
        <begin position="312"/>
        <end position="353"/>
    </location>
</feature>
<feature type="compositionally biased region" description="Polar residues" evidence="1">
    <location>
        <begin position="829"/>
        <end position="839"/>
    </location>
</feature>
<dbReference type="GO" id="GO:0046982">
    <property type="term" value="F:protein heterodimerization activity"/>
    <property type="evidence" value="ECO:0007669"/>
    <property type="project" value="InterPro"/>
</dbReference>
<dbReference type="Proteomes" id="UP000297245">
    <property type="component" value="Unassembled WGS sequence"/>
</dbReference>
<feature type="region of interest" description="Disordered" evidence="1">
    <location>
        <begin position="744"/>
        <end position="874"/>
    </location>
</feature>
<feature type="compositionally biased region" description="Polar residues" evidence="1">
    <location>
        <begin position="1"/>
        <end position="15"/>
    </location>
</feature>
<feature type="compositionally biased region" description="Basic and acidic residues" evidence="1">
    <location>
        <begin position="632"/>
        <end position="653"/>
    </location>
</feature>
<dbReference type="EMBL" id="ML179436">
    <property type="protein sequence ID" value="THU87768.1"/>
    <property type="molecule type" value="Genomic_DNA"/>
</dbReference>
<feature type="compositionally biased region" description="Polar residues" evidence="1">
    <location>
        <begin position="247"/>
        <end position="261"/>
    </location>
</feature>
<feature type="region of interest" description="Disordered" evidence="1">
    <location>
        <begin position="901"/>
        <end position="1032"/>
    </location>
</feature>
<sequence length="1032" mass="114216">MERQVGGSTSKTPLVTPSASPPPTSASFSNASTSSSPFKRPRLSSRPPSAQDTLAFDQAREQSTRRMLDVWSQLAERYSRRIDEDDIVDLVTGKVIKDRGVLKNMETKWEFGRFADTFPVPESRVGSTTEEDEEEEPEEEGRGQTRVGEESDDELDSFAEVRRAESSQTAKPVEAEAEAEEPAVTLPVNLPRVQALDPNNVDDAADLRDFLEAENKRKEQMGSEDECEDSSVHDGGTEDGYGYFSEGATTDVSSVLGNATPVSEEGENDATNDKATSIHSAGGSDDELDAWGDDGPKQTSTDFTESSETLQRSSTIIRSLRRSSSMSSPTKKSSTSSVLRQLQTPPSSQTTDPSPLPYTGEYFDYVVSTSSPPTSSLPPSSPPGGYYPTPSSLSPVQTRQSSSSTSSSKMTYPDSKSSQQKITRRKSPVPEIVSEDAPRATRSTVPYLNLAEVLRASRNSLSPRKRTTSSNTTDKNTLPRKGSSSSLARESKPSRSRSRSRPREASGEQHEIRSAKSKGKQKATEHDFLDTNDNATTSTVPPKSMYLFDGIEIPQRTSNLKRKRADSSSDTEIQLRASTELPGSENTLNRRVRTPMPQKEHRDSFDHSEYDHNDLARLSHPSTSRSKSLPRSTHDLRGRKQSSKSDNKTKDSYSDEEERYTISEPDSPLSRKRRSQSRLESVPPHADPYHAPYPQVYDRNQTFQSSVPVYDPRAQYIISQAVHQLSALFSNPWPVHPPDAYPLHQTYPLHHQSPHPTPSHGQSRHLYTPSRYGRSRSVLNLLPDPSSSSLYNTPTHRPHRYPDSYDPNFSRGTLPPSSPEPDSSPTRPNSSQTPESSPSAARHSTHDISDSSPEYRRRTSSLVSRSHSRGRRVSFKEDVTKIGEGGKVVAVEHVVYDMDISPRPRTSVPSTSIQQKLSRPDLHNTEEDISPTRLGHSKGEEKATYVADDGSLEDEPSSHNQRTRRGLTPGPSGPRRKETPRAQAEPEDIEQVPRGRTPTRGRNNHGRFQRPGSQKGQSGSKNVSRGRSQSRG</sequence>
<name>A0A4S8LGU2_DENBC</name>
<feature type="compositionally biased region" description="Basic and acidic residues" evidence="1">
    <location>
        <begin position="140"/>
        <end position="149"/>
    </location>
</feature>
<feature type="compositionally biased region" description="Low complexity" evidence="1">
    <location>
        <begin position="383"/>
        <end position="408"/>
    </location>
</feature>
<keyword evidence="3" id="KW-1185">Reference proteome</keyword>
<feature type="region of interest" description="Disordered" evidence="1">
    <location>
        <begin position="116"/>
        <end position="694"/>
    </location>
</feature>
<dbReference type="GO" id="GO:0005634">
    <property type="term" value="C:nucleus"/>
    <property type="evidence" value="ECO:0007669"/>
    <property type="project" value="InterPro"/>
</dbReference>
<feature type="compositionally biased region" description="Low complexity" evidence="1">
    <location>
        <begin position="903"/>
        <end position="912"/>
    </location>
</feature>
<gene>
    <name evidence="2" type="ORF">K435DRAFT_866967</name>
</gene>
<organism evidence="2 3">
    <name type="scientific">Dendrothele bispora (strain CBS 962.96)</name>
    <dbReference type="NCBI Taxonomy" id="1314807"/>
    <lineage>
        <taxon>Eukaryota</taxon>
        <taxon>Fungi</taxon>
        <taxon>Dikarya</taxon>
        <taxon>Basidiomycota</taxon>
        <taxon>Agaricomycotina</taxon>
        <taxon>Agaricomycetes</taxon>
        <taxon>Agaricomycetidae</taxon>
        <taxon>Agaricales</taxon>
        <taxon>Agaricales incertae sedis</taxon>
        <taxon>Dendrothele</taxon>
    </lineage>
</organism>
<dbReference type="GO" id="GO:0042393">
    <property type="term" value="F:histone binding"/>
    <property type="evidence" value="ECO:0007669"/>
    <property type="project" value="InterPro"/>
</dbReference>
<evidence type="ECO:0000313" key="2">
    <source>
        <dbReference type="EMBL" id="THU87768.1"/>
    </source>
</evidence>
<feature type="compositionally biased region" description="Basic and acidic residues" evidence="1">
    <location>
        <begin position="844"/>
        <end position="857"/>
    </location>
</feature>
<feature type="compositionally biased region" description="Basic and acidic residues" evidence="1">
    <location>
        <begin position="501"/>
        <end position="514"/>
    </location>
</feature>
<dbReference type="OrthoDB" id="2420608at2759"/>
<dbReference type="AlphaFoldDB" id="A0A4S8LGU2"/>
<feature type="compositionally biased region" description="Basic and acidic residues" evidence="1">
    <location>
        <begin position="598"/>
        <end position="617"/>
    </location>
</feature>
<protein>
    <submittedName>
        <fullName evidence="2">Uncharacterized protein</fullName>
    </submittedName>
</protein>
<feature type="compositionally biased region" description="Basic and acidic residues" evidence="1">
    <location>
        <begin position="205"/>
        <end position="221"/>
    </location>
</feature>
<feature type="compositionally biased region" description="Basic residues" evidence="1">
    <location>
        <begin position="997"/>
        <end position="1008"/>
    </location>
</feature>
<evidence type="ECO:0000313" key="3">
    <source>
        <dbReference type="Proteomes" id="UP000297245"/>
    </source>
</evidence>
<evidence type="ECO:0000256" key="1">
    <source>
        <dbReference type="SAM" id="MobiDB-lite"/>
    </source>
</evidence>
<feature type="compositionally biased region" description="Low complexity" evidence="1">
    <location>
        <begin position="777"/>
        <end position="790"/>
    </location>
</feature>
<feature type="compositionally biased region" description="Polar residues" evidence="1">
    <location>
        <begin position="1011"/>
        <end position="1032"/>
    </location>
</feature>
<dbReference type="Gene3D" id="1.10.20.10">
    <property type="entry name" value="Histone, subunit A"/>
    <property type="match status" value="1"/>
</dbReference>
<reference evidence="2 3" key="1">
    <citation type="journal article" date="2019" name="Nat. Ecol. Evol.">
        <title>Megaphylogeny resolves global patterns of mushroom evolution.</title>
        <authorList>
            <person name="Varga T."/>
            <person name="Krizsan K."/>
            <person name="Foldi C."/>
            <person name="Dima B."/>
            <person name="Sanchez-Garcia M."/>
            <person name="Sanchez-Ramirez S."/>
            <person name="Szollosi G.J."/>
            <person name="Szarkandi J.G."/>
            <person name="Papp V."/>
            <person name="Albert L."/>
            <person name="Andreopoulos W."/>
            <person name="Angelini C."/>
            <person name="Antonin V."/>
            <person name="Barry K.W."/>
            <person name="Bougher N.L."/>
            <person name="Buchanan P."/>
            <person name="Buyck B."/>
            <person name="Bense V."/>
            <person name="Catcheside P."/>
            <person name="Chovatia M."/>
            <person name="Cooper J."/>
            <person name="Damon W."/>
            <person name="Desjardin D."/>
            <person name="Finy P."/>
            <person name="Geml J."/>
            <person name="Haridas S."/>
            <person name="Hughes K."/>
            <person name="Justo A."/>
            <person name="Karasinski D."/>
            <person name="Kautmanova I."/>
            <person name="Kiss B."/>
            <person name="Kocsube S."/>
            <person name="Kotiranta H."/>
            <person name="LaButti K.M."/>
            <person name="Lechner B.E."/>
            <person name="Liimatainen K."/>
            <person name="Lipzen A."/>
            <person name="Lukacs Z."/>
            <person name="Mihaltcheva S."/>
            <person name="Morgado L.N."/>
            <person name="Niskanen T."/>
            <person name="Noordeloos M.E."/>
            <person name="Ohm R.A."/>
            <person name="Ortiz-Santana B."/>
            <person name="Ovrebo C."/>
            <person name="Racz N."/>
            <person name="Riley R."/>
            <person name="Savchenko A."/>
            <person name="Shiryaev A."/>
            <person name="Soop K."/>
            <person name="Spirin V."/>
            <person name="Szebenyi C."/>
            <person name="Tomsovsky M."/>
            <person name="Tulloss R.E."/>
            <person name="Uehling J."/>
            <person name="Grigoriev I.V."/>
            <person name="Vagvolgyi C."/>
            <person name="Papp T."/>
            <person name="Martin F.M."/>
            <person name="Miettinen O."/>
            <person name="Hibbett D.S."/>
            <person name="Nagy L.G."/>
        </authorList>
    </citation>
    <scope>NUCLEOTIDE SEQUENCE [LARGE SCALE GENOMIC DNA]</scope>
    <source>
        <strain evidence="2 3">CBS 962.96</strain>
    </source>
</reference>
<feature type="region of interest" description="Disordered" evidence="1">
    <location>
        <begin position="1"/>
        <end position="65"/>
    </location>
</feature>
<feature type="compositionally biased region" description="Low complexity" evidence="1">
    <location>
        <begin position="25"/>
        <end position="37"/>
    </location>
</feature>
<accession>A0A4S8LGU2</accession>